<evidence type="ECO:0000313" key="3">
    <source>
        <dbReference type="Proteomes" id="UP000824890"/>
    </source>
</evidence>
<keyword evidence="3" id="KW-1185">Reference proteome</keyword>
<sequence>KLEASFQSPLRISLHYSYLKQFVQSFMRSESRSSIGEEDKVMAMKFVRSTGNLEFYATTKDHSQKRNPCFDPVGAPPRPPRTILMTGLSRKPISSPRRSILQSSKLFVCFQLQKVTLTVCNDLVSLCVGLEVLNLPPDIQEILQHLRMRCRWPKILLATVVKLISLLDKIVTGAQMGVISLIMREIDSLMEYYIEGQAKLKMKIAKGDECD</sequence>
<organism evidence="1 3">
    <name type="scientific">Brassica napus</name>
    <name type="common">Rape</name>
    <dbReference type="NCBI Taxonomy" id="3708"/>
    <lineage>
        <taxon>Eukaryota</taxon>
        <taxon>Viridiplantae</taxon>
        <taxon>Streptophyta</taxon>
        <taxon>Embryophyta</taxon>
        <taxon>Tracheophyta</taxon>
        <taxon>Spermatophyta</taxon>
        <taxon>Magnoliopsida</taxon>
        <taxon>eudicotyledons</taxon>
        <taxon>Gunneridae</taxon>
        <taxon>Pentapetalae</taxon>
        <taxon>rosids</taxon>
        <taxon>malvids</taxon>
        <taxon>Brassicales</taxon>
        <taxon>Brassicaceae</taxon>
        <taxon>Brassiceae</taxon>
        <taxon>Brassica</taxon>
    </lineage>
</organism>
<dbReference type="EMBL" id="JAGKQM010002568">
    <property type="protein sequence ID" value="KAH0849297.1"/>
    <property type="molecule type" value="Genomic_DNA"/>
</dbReference>
<proteinExistence type="predicted"/>
<evidence type="ECO:0000313" key="2">
    <source>
        <dbReference type="EMBL" id="KAH0925389.1"/>
    </source>
</evidence>
<protein>
    <submittedName>
        <fullName evidence="1">Uncharacterized protein</fullName>
    </submittedName>
</protein>
<dbReference type="EMBL" id="JAGKQM010000005">
    <property type="protein sequence ID" value="KAH0925389.1"/>
    <property type="molecule type" value="Genomic_DNA"/>
</dbReference>
<feature type="non-terminal residue" evidence="1">
    <location>
        <position position="1"/>
    </location>
</feature>
<name>A0ABQ7X2A8_BRANA</name>
<accession>A0ABQ7X2A8</accession>
<dbReference type="Proteomes" id="UP000824890">
    <property type="component" value="Unassembled WGS sequence"/>
</dbReference>
<reference evidence="1 3" key="1">
    <citation type="submission" date="2021-05" db="EMBL/GenBank/DDBJ databases">
        <title>Genome Assembly of Synthetic Allotetraploid Brassica napus Reveals Homoeologous Exchanges between Subgenomes.</title>
        <authorList>
            <person name="Davis J.T."/>
        </authorList>
    </citation>
    <scope>NUCLEOTIDE SEQUENCE [LARGE SCALE GENOMIC DNA]</scope>
    <source>
        <strain evidence="3">cv. Da-Ae</strain>
        <tissue evidence="1">Seedling</tissue>
    </source>
</reference>
<evidence type="ECO:0000313" key="1">
    <source>
        <dbReference type="EMBL" id="KAH0849297.1"/>
    </source>
</evidence>
<comment type="caution">
    <text evidence="1">The sequence shown here is derived from an EMBL/GenBank/DDBJ whole genome shotgun (WGS) entry which is preliminary data.</text>
</comment>
<gene>
    <name evidence="2" type="ORF">HID58_017645</name>
    <name evidence="1" type="ORF">HID58_090377</name>
</gene>